<proteinExistence type="predicted"/>
<gene>
    <name evidence="1" type="ORF">GKE01_05560</name>
</gene>
<dbReference type="AlphaFoldDB" id="A0A6G1ZAX9"/>
<sequence>MFNLFSCIRHMKKLSIYLSTFLCLIFIGFGCGSEDLSDYPPSNMRSIVRFTLNPAQNGGNVFVQHIATIDQSKKTITLKLPSHLDLKEIRPEIVAAPWTSVTPKSLEAVDFSAGLIEYTVVAESGKKAVYEVVLDMTYKYAACQLYSVAIPAVADPETGEPVKAVCNENNKTATLVVPANTDLTKLVPKFELSPESFNASFDKPDGKAYDFTEPVQFTVTSEDGKKTATYTVSVTTKQE</sequence>
<name>A0A6G1ZAX9_9BACT</name>
<evidence type="ECO:0000313" key="1">
    <source>
        <dbReference type="EMBL" id="MRY10938.1"/>
    </source>
</evidence>
<accession>A0A6G1ZAX9</accession>
<organism evidence="1">
    <name type="scientific">Parabacteroides goldsteinii</name>
    <dbReference type="NCBI Taxonomy" id="328812"/>
    <lineage>
        <taxon>Bacteria</taxon>
        <taxon>Pseudomonadati</taxon>
        <taxon>Bacteroidota</taxon>
        <taxon>Bacteroidia</taxon>
        <taxon>Bacteroidales</taxon>
        <taxon>Tannerellaceae</taxon>
        <taxon>Parabacteroides</taxon>
    </lineage>
</organism>
<comment type="caution">
    <text evidence="1">The sequence shown here is derived from an EMBL/GenBank/DDBJ whole genome shotgun (WGS) entry which is preliminary data.</text>
</comment>
<reference evidence="1" key="1">
    <citation type="journal article" date="2019" name="Nat. Med.">
        <title>A library of human gut bacterial isolates paired with longitudinal multiomics data enables mechanistic microbiome research.</title>
        <authorList>
            <person name="Poyet M."/>
            <person name="Groussin M."/>
            <person name="Gibbons S.M."/>
            <person name="Avila-Pacheco J."/>
            <person name="Jiang X."/>
            <person name="Kearney S.M."/>
            <person name="Perrotta A.R."/>
            <person name="Berdy B."/>
            <person name="Zhao S."/>
            <person name="Lieberman T.D."/>
            <person name="Swanson P.K."/>
            <person name="Smith M."/>
            <person name="Roesemann S."/>
            <person name="Alexander J.E."/>
            <person name="Rich S.A."/>
            <person name="Livny J."/>
            <person name="Vlamakis H."/>
            <person name="Clish C."/>
            <person name="Bullock K."/>
            <person name="Deik A."/>
            <person name="Scott J."/>
            <person name="Pierce K.A."/>
            <person name="Xavier R.J."/>
            <person name="Alm E.J."/>
        </authorList>
    </citation>
    <scope>NUCLEOTIDE SEQUENCE</scope>
    <source>
        <strain evidence="1">BIOML-A4</strain>
    </source>
</reference>
<dbReference type="Gene3D" id="2.60.40.2340">
    <property type="match status" value="2"/>
</dbReference>
<protein>
    <recommendedName>
        <fullName evidence="2">DUF5018 domain-containing protein</fullName>
    </recommendedName>
</protein>
<dbReference type="EMBL" id="WKLP01000005">
    <property type="protein sequence ID" value="MRY10938.1"/>
    <property type="molecule type" value="Genomic_DNA"/>
</dbReference>
<evidence type="ECO:0008006" key="2">
    <source>
        <dbReference type="Google" id="ProtNLM"/>
    </source>
</evidence>